<dbReference type="SMART" id="SM00696">
    <property type="entry name" value="DM9"/>
    <property type="match status" value="2"/>
</dbReference>
<evidence type="ECO:0000313" key="1">
    <source>
        <dbReference type="EMBL" id="VDP71926.1"/>
    </source>
</evidence>
<keyword evidence="2" id="KW-1185">Reference proteome</keyword>
<dbReference type="InterPro" id="IPR006616">
    <property type="entry name" value="DM9_repeat"/>
</dbReference>
<name>A0A183AB72_9TREM</name>
<evidence type="ECO:0000313" key="3">
    <source>
        <dbReference type="WBParaSite" id="ECPE_0000421501-mRNA-1"/>
    </source>
</evidence>
<accession>A0A183AB72</accession>
<dbReference type="WBParaSite" id="ECPE_0000421501-mRNA-1">
    <property type="protein sequence ID" value="ECPE_0000421501-mRNA-1"/>
    <property type="gene ID" value="ECPE_0000421501"/>
</dbReference>
<dbReference type="PANTHER" id="PTHR31649">
    <property type="entry name" value="AGAP009604-PA"/>
    <property type="match status" value="1"/>
</dbReference>
<dbReference type="OrthoDB" id="2142040at2759"/>
<proteinExistence type="predicted"/>
<sequence length="161" mass="17958">MVCEPIFNEVALSWIPVDAKSTVPTNAVEAKPGLYIIRARHEYDIIPGKWSGTTPHAFVSYGCGEIKVTKFDVLCNTSVFQNRPPYKWVPASHGLVPHLAVRGGRCISEEPLFIARAQIENVWCTGKVHPSHGVAYFPLNGVERNSHQYEVLCLRGGRHHI</sequence>
<evidence type="ECO:0000313" key="2">
    <source>
        <dbReference type="Proteomes" id="UP000272942"/>
    </source>
</evidence>
<dbReference type="PANTHER" id="PTHR31649:SF1">
    <property type="entry name" value="FARNESOIC ACID O-METHYL TRANSFERASE DOMAIN-CONTAINING PROTEIN"/>
    <property type="match status" value="1"/>
</dbReference>
<organism evidence="3">
    <name type="scientific">Echinostoma caproni</name>
    <dbReference type="NCBI Taxonomy" id="27848"/>
    <lineage>
        <taxon>Eukaryota</taxon>
        <taxon>Metazoa</taxon>
        <taxon>Spiralia</taxon>
        <taxon>Lophotrochozoa</taxon>
        <taxon>Platyhelminthes</taxon>
        <taxon>Trematoda</taxon>
        <taxon>Digenea</taxon>
        <taxon>Plagiorchiida</taxon>
        <taxon>Echinostomata</taxon>
        <taxon>Echinostomatoidea</taxon>
        <taxon>Echinostomatidae</taxon>
        <taxon>Echinostoma</taxon>
    </lineage>
</organism>
<dbReference type="AlphaFoldDB" id="A0A183AB72"/>
<gene>
    <name evidence="1" type="ORF">ECPE_LOCUS4207</name>
</gene>
<dbReference type="Pfam" id="PF11901">
    <property type="entry name" value="DM9"/>
    <property type="match status" value="1"/>
</dbReference>
<dbReference type="EMBL" id="UZAN01041085">
    <property type="protein sequence ID" value="VDP71926.1"/>
    <property type="molecule type" value="Genomic_DNA"/>
</dbReference>
<reference evidence="1 2" key="2">
    <citation type="submission" date="2018-11" db="EMBL/GenBank/DDBJ databases">
        <authorList>
            <consortium name="Pathogen Informatics"/>
        </authorList>
    </citation>
    <scope>NUCLEOTIDE SEQUENCE [LARGE SCALE GENOMIC DNA]</scope>
    <source>
        <strain evidence="1 2">Egypt</strain>
    </source>
</reference>
<protein>
    <submittedName>
        <fullName evidence="3">DUF3421 domain-containing protein</fullName>
    </submittedName>
</protein>
<dbReference type="Proteomes" id="UP000272942">
    <property type="component" value="Unassembled WGS sequence"/>
</dbReference>
<reference evidence="3" key="1">
    <citation type="submission" date="2016-06" db="UniProtKB">
        <authorList>
            <consortium name="WormBaseParasite"/>
        </authorList>
    </citation>
    <scope>IDENTIFICATION</scope>
</reference>